<reference evidence="2" key="1">
    <citation type="submission" date="2021-01" db="EMBL/GenBank/DDBJ databases">
        <authorList>
            <person name="Corre E."/>
            <person name="Pelletier E."/>
            <person name="Niang G."/>
            <person name="Scheremetjew M."/>
            <person name="Finn R."/>
            <person name="Kale V."/>
            <person name="Holt S."/>
            <person name="Cochrane G."/>
            <person name="Meng A."/>
            <person name="Brown T."/>
            <person name="Cohen L."/>
        </authorList>
    </citation>
    <scope>NUCLEOTIDE SEQUENCE</scope>
    <source>
        <strain evidence="2">CCCM811</strain>
    </source>
</reference>
<dbReference type="Pfam" id="PF00240">
    <property type="entry name" value="ubiquitin"/>
    <property type="match status" value="1"/>
</dbReference>
<dbReference type="PANTHER" id="PTHR10666">
    <property type="entry name" value="UBIQUITIN"/>
    <property type="match status" value="1"/>
</dbReference>
<dbReference type="PROSITE" id="PS50053">
    <property type="entry name" value="UBIQUITIN_2"/>
    <property type="match status" value="1"/>
</dbReference>
<dbReference type="Gene3D" id="3.10.20.90">
    <property type="entry name" value="Phosphatidylinositol 3-kinase Catalytic Subunit, Chain A, domain 1"/>
    <property type="match status" value="1"/>
</dbReference>
<dbReference type="InterPro" id="IPR029071">
    <property type="entry name" value="Ubiquitin-like_domsf"/>
</dbReference>
<organism evidence="2">
    <name type="scientific">Lotharella globosa</name>
    <dbReference type="NCBI Taxonomy" id="91324"/>
    <lineage>
        <taxon>Eukaryota</taxon>
        <taxon>Sar</taxon>
        <taxon>Rhizaria</taxon>
        <taxon>Cercozoa</taxon>
        <taxon>Chlorarachniophyceae</taxon>
        <taxon>Lotharella</taxon>
    </lineage>
</organism>
<gene>
    <name evidence="2" type="ORF">LGLO00237_LOCUS11043</name>
</gene>
<dbReference type="SUPFAM" id="SSF54236">
    <property type="entry name" value="Ubiquitin-like"/>
    <property type="match status" value="1"/>
</dbReference>
<dbReference type="AlphaFoldDB" id="A0A7S4DMR1"/>
<name>A0A7S4DMR1_9EUKA</name>
<protein>
    <recommendedName>
        <fullName evidence="1">Ubiquitin-like domain-containing protein</fullName>
    </recommendedName>
</protein>
<dbReference type="InterPro" id="IPR000626">
    <property type="entry name" value="Ubiquitin-like_dom"/>
</dbReference>
<evidence type="ECO:0000313" key="2">
    <source>
        <dbReference type="EMBL" id="CAE0659467.1"/>
    </source>
</evidence>
<proteinExistence type="predicted"/>
<evidence type="ECO:0000259" key="1">
    <source>
        <dbReference type="PROSITE" id="PS50053"/>
    </source>
</evidence>
<dbReference type="SMART" id="SM00213">
    <property type="entry name" value="UBQ"/>
    <property type="match status" value="1"/>
</dbReference>
<sequence length="322" mass="37287">MPVCASPAPWKFWPNQQAAKGSDDEAENFNFEDFIKSFREEDRKAFMQMLQDETPDLEDLKLLEKEDLLTHITSILTVNRIWKALKELAPERHEAREQKKKADEEKARTAGSVMEIRISDSRGRTDMTIEADFVYPYVKKAGVKTVRIKTHSGHRFPSFKRYLARKLGIDFYSLHAEMSDRESLMISKPKGWERRYNEACTEVKFTNVPDQATMKNLRDRKLRIINFPKSVKHCYFSCKTPTGTLQFEATPEETVLQAKYRIYRMEGIAPDQQRLLFAGKQLKESRTLEECGYKLTGGSVQTKRWLQHLVLKVVGPTSLPAA</sequence>
<dbReference type="EMBL" id="HBIV01015096">
    <property type="protein sequence ID" value="CAE0659467.1"/>
    <property type="molecule type" value="Transcribed_RNA"/>
</dbReference>
<dbReference type="PRINTS" id="PR00348">
    <property type="entry name" value="UBIQUITIN"/>
</dbReference>
<accession>A0A7S4DMR1</accession>
<dbReference type="InterPro" id="IPR019956">
    <property type="entry name" value="Ubiquitin_dom"/>
</dbReference>
<feature type="domain" description="Ubiquitin-like" evidence="1">
    <location>
        <begin position="239"/>
        <end position="294"/>
    </location>
</feature>
<dbReference type="InterPro" id="IPR050158">
    <property type="entry name" value="Ubiquitin_ubiquitin-like"/>
</dbReference>